<comment type="caution">
    <text evidence="2">The sequence shown here is derived from an EMBL/GenBank/DDBJ whole genome shotgun (WGS) entry which is preliminary data.</text>
</comment>
<evidence type="ECO:0000256" key="1">
    <source>
        <dbReference type="SAM" id="MobiDB-lite"/>
    </source>
</evidence>
<evidence type="ECO:0000313" key="2">
    <source>
        <dbReference type="EMBL" id="KAK0723516.1"/>
    </source>
</evidence>
<dbReference type="RefSeq" id="XP_060299440.1">
    <property type="nucleotide sequence ID" value="XM_060445277.1"/>
</dbReference>
<sequence>MATPQDPETPARPPSEGGPPLYSDQHDAPDEILQPTIFILNDRFVHAETADSTPLYELSRQIHAQGAATTTIEFERLSYRVRTSADGTPSTITKRSKQLYNLTHLQPWLALDFLGKVQPTTRKGLGEVGIRKSSFPHTGHRAVPIVSDRNGGGGGSGSSGSSSAAPAHLFAIKEKRHGLIDWIDVDGNVVATQDSKSDGGQHKLLVAVPLPRRTLDGLVALWCLWLWHLHSVDTREKLTWKEVKRILQKPHEFKGGFL</sequence>
<keyword evidence="3" id="KW-1185">Reference proteome</keyword>
<organism evidence="2 3">
    <name type="scientific">Lasiosphaeria miniovina</name>
    <dbReference type="NCBI Taxonomy" id="1954250"/>
    <lineage>
        <taxon>Eukaryota</taxon>
        <taxon>Fungi</taxon>
        <taxon>Dikarya</taxon>
        <taxon>Ascomycota</taxon>
        <taxon>Pezizomycotina</taxon>
        <taxon>Sordariomycetes</taxon>
        <taxon>Sordariomycetidae</taxon>
        <taxon>Sordariales</taxon>
        <taxon>Lasiosphaeriaceae</taxon>
        <taxon>Lasiosphaeria</taxon>
    </lineage>
</organism>
<reference evidence="2" key="1">
    <citation type="submission" date="2023-06" db="EMBL/GenBank/DDBJ databases">
        <title>Genome-scale phylogeny and comparative genomics of the fungal order Sordariales.</title>
        <authorList>
            <consortium name="Lawrence Berkeley National Laboratory"/>
            <person name="Hensen N."/>
            <person name="Bonometti L."/>
            <person name="Westerberg I."/>
            <person name="Brannstrom I.O."/>
            <person name="Guillou S."/>
            <person name="Cros-Aarteil S."/>
            <person name="Calhoun S."/>
            <person name="Haridas S."/>
            <person name="Kuo A."/>
            <person name="Mondo S."/>
            <person name="Pangilinan J."/>
            <person name="Riley R."/>
            <person name="LaButti K."/>
            <person name="Andreopoulos B."/>
            <person name="Lipzen A."/>
            <person name="Chen C."/>
            <person name="Yanf M."/>
            <person name="Daum C."/>
            <person name="Ng V."/>
            <person name="Clum A."/>
            <person name="Steindorff A."/>
            <person name="Ohm R."/>
            <person name="Martin F."/>
            <person name="Silar P."/>
            <person name="Natvig D."/>
            <person name="Lalanne C."/>
            <person name="Gautier V."/>
            <person name="Ament-velasquez S.L."/>
            <person name="Kruys A."/>
            <person name="Hutchinson M.I."/>
            <person name="Powell A.J."/>
            <person name="Barry K."/>
            <person name="Miller A.N."/>
            <person name="Grigoriev I.V."/>
            <person name="Debuchy R."/>
            <person name="Gladieux P."/>
            <person name="Thoren M.H."/>
            <person name="Johannesson H."/>
        </authorList>
    </citation>
    <scope>NUCLEOTIDE SEQUENCE</scope>
    <source>
        <strain evidence="2">SMH2392-1A</strain>
    </source>
</reference>
<dbReference type="EMBL" id="JAUIRO010000003">
    <property type="protein sequence ID" value="KAK0723516.1"/>
    <property type="molecule type" value="Genomic_DNA"/>
</dbReference>
<protein>
    <submittedName>
        <fullName evidence="2">Uncharacterized protein</fullName>
    </submittedName>
</protein>
<gene>
    <name evidence="2" type="ORF">B0T26DRAFT_750780</name>
</gene>
<name>A0AA40E4B1_9PEZI</name>
<feature type="region of interest" description="Disordered" evidence="1">
    <location>
        <begin position="1"/>
        <end position="28"/>
    </location>
</feature>
<dbReference type="AlphaFoldDB" id="A0AA40E4B1"/>
<evidence type="ECO:0000313" key="3">
    <source>
        <dbReference type="Proteomes" id="UP001172101"/>
    </source>
</evidence>
<proteinExistence type="predicted"/>
<dbReference type="GeneID" id="85328547"/>
<dbReference type="Proteomes" id="UP001172101">
    <property type="component" value="Unassembled WGS sequence"/>
</dbReference>
<feature type="region of interest" description="Disordered" evidence="1">
    <location>
        <begin position="141"/>
        <end position="163"/>
    </location>
</feature>
<accession>A0AA40E4B1</accession>